<keyword evidence="3" id="KW-1185">Reference proteome</keyword>
<evidence type="ECO:0000313" key="3">
    <source>
        <dbReference type="Proteomes" id="UP000799757"/>
    </source>
</evidence>
<accession>A0A6A6XWQ7</accession>
<evidence type="ECO:0000313" key="2">
    <source>
        <dbReference type="EMBL" id="KAF2800952.1"/>
    </source>
</evidence>
<sequence>MPTDHTGQLHAGSIGLFDDDDEYELTQSHLRRRQQRLERKVEKRLEKEARKSAKKSETEGSRPSGLLSWFVRLFGLRKASPSSRVVVRREITGLQRRSRTPLLYESNGPTYPASSVHPEPSIFLEECGMVRVRSSKVGGWDIVPRTAIRPG</sequence>
<feature type="compositionally biased region" description="Basic and acidic residues" evidence="1">
    <location>
        <begin position="35"/>
        <end position="60"/>
    </location>
</feature>
<proteinExistence type="predicted"/>
<name>A0A6A6XWQ7_9PLEO</name>
<feature type="region of interest" description="Disordered" evidence="1">
    <location>
        <begin position="28"/>
        <end position="63"/>
    </location>
</feature>
<dbReference type="AlphaFoldDB" id="A0A6A6XWQ7"/>
<dbReference type="OrthoDB" id="3800022at2759"/>
<dbReference type="EMBL" id="MU001740">
    <property type="protein sequence ID" value="KAF2800952.1"/>
    <property type="molecule type" value="Genomic_DNA"/>
</dbReference>
<protein>
    <submittedName>
        <fullName evidence="2">Uncharacterized protein</fullName>
    </submittedName>
</protein>
<gene>
    <name evidence="2" type="ORF">K505DRAFT_227490</name>
</gene>
<reference evidence="2" key="1">
    <citation type="journal article" date="2020" name="Stud. Mycol.">
        <title>101 Dothideomycetes genomes: a test case for predicting lifestyles and emergence of pathogens.</title>
        <authorList>
            <person name="Haridas S."/>
            <person name="Albert R."/>
            <person name="Binder M."/>
            <person name="Bloem J."/>
            <person name="Labutti K."/>
            <person name="Salamov A."/>
            <person name="Andreopoulos B."/>
            <person name="Baker S."/>
            <person name="Barry K."/>
            <person name="Bills G."/>
            <person name="Bluhm B."/>
            <person name="Cannon C."/>
            <person name="Castanera R."/>
            <person name="Culley D."/>
            <person name="Daum C."/>
            <person name="Ezra D."/>
            <person name="Gonzalez J."/>
            <person name="Henrissat B."/>
            <person name="Kuo A."/>
            <person name="Liang C."/>
            <person name="Lipzen A."/>
            <person name="Lutzoni F."/>
            <person name="Magnuson J."/>
            <person name="Mondo S."/>
            <person name="Nolan M."/>
            <person name="Ohm R."/>
            <person name="Pangilinan J."/>
            <person name="Park H.-J."/>
            <person name="Ramirez L."/>
            <person name="Alfaro M."/>
            <person name="Sun H."/>
            <person name="Tritt A."/>
            <person name="Yoshinaga Y."/>
            <person name="Zwiers L.-H."/>
            <person name="Turgeon B."/>
            <person name="Goodwin S."/>
            <person name="Spatafora J."/>
            <person name="Crous P."/>
            <person name="Grigoriev I."/>
        </authorList>
    </citation>
    <scope>NUCLEOTIDE SEQUENCE</scope>
    <source>
        <strain evidence="2">CBS 109.77</strain>
    </source>
</reference>
<dbReference type="Proteomes" id="UP000799757">
    <property type="component" value="Unassembled WGS sequence"/>
</dbReference>
<evidence type="ECO:0000256" key="1">
    <source>
        <dbReference type="SAM" id="MobiDB-lite"/>
    </source>
</evidence>
<organism evidence="2 3">
    <name type="scientific">Melanomma pulvis-pyrius CBS 109.77</name>
    <dbReference type="NCBI Taxonomy" id="1314802"/>
    <lineage>
        <taxon>Eukaryota</taxon>
        <taxon>Fungi</taxon>
        <taxon>Dikarya</taxon>
        <taxon>Ascomycota</taxon>
        <taxon>Pezizomycotina</taxon>
        <taxon>Dothideomycetes</taxon>
        <taxon>Pleosporomycetidae</taxon>
        <taxon>Pleosporales</taxon>
        <taxon>Melanommataceae</taxon>
        <taxon>Melanomma</taxon>
    </lineage>
</organism>